<dbReference type="Pfam" id="PF26540">
    <property type="entry name" value="GcpE_C"/>
    <property type="match status" value="1"/>
</dbReference>
<evidence type="ECO:0000259" key="9">
    <source>
        <dbReference type="Pfam" id="PF26540"/>
    </source>
</evidence>
<dbReference type="PANTHER" id="PTHR30454">
    <property type="entry name" value="4-HYDROXY-3-METHYLBUT-2-EN-1-YL DIPHOSPHATE SYNTHASE"/>
    <property type="match status" value="1"/>
</dbReference>
<dbReference type="InterPro" id="IPR004588">
    <property type="entry name" value="IspG_bac-typ"/>
</dbReference>
<accession>A0ABS0L1T1</accession>
<dbReference type="RefSeq" id="WP_196955099.1">
    <property type="nucleotide sequence ID" value="NZ_JADWYK010000005.1"/>
</dbReference>
<comment type="pathway">
    <text evidence="7">Isoprenoid biosynthesis; isopentenyl diphosphate biosynthesis via DXP pathway; isopentenyl diphosphate from 1-deoxy-D-xylulose 5-phosphate: step 5/6.</text>
</comment>
<evidence type="ECO:0000256" key="7">
    <source>
        <dbReference type="HAMAP-Rule" id="MF_00159"/>
    </source>
</evidence>
<keyword evidence="5 7" id="KW-0411">Iron-sulfur</keyword>
<keyword evidence="1 7" id="KW-0004">4Fe-4S</keyword>
<evidence type="ECO:0000256" key="4">
    <source>
        <dbReference type="ARBA" id="ARBA00023004"/>
    </source>
</evidence>
<keyword evidence="11" id="KW-1185">Reference proteome</keyword>
<dbReference type="Pfam" id="PF04551">
    <property type="entry name" value="GcpE"/>
    <property type="match status" value="1"/>
</dbReference>
<sequence length="690" mass="76864">MNKTYCPSLTEYKRRLSREVKIGDLPMGGLNPIRVQSMTTVDTMDTLGSVEQTLRMVEAGCEYVRITAPSVKEAQNLLEIKKELRKRGCNVPLIADIHFTPNAAELAARIVEKVRVNPGNYADKKKFDVIDYTDASYAAEVERIRERFRPLVQICKQYGTAMRIGTNHGSLSDRILSRYGDTPLGMVESALEFLRLCEEENYYDVVLSMKASNTQVMVQAYRLLVQKLDEEGLQPYPLHLGVTEAGEAEDGRIKSAVGIGTLLEDGLGDTVRVSLTEAPEAEAPVARALIDRYTNRAAEAKPIRPLGEELVISNEELIMSNDASPDRNSSSLITNYSLPIDPFQYHRRPTREVLNLGGQNVPRVMVDLSALDAVEYADLRAVGHLYSAFLDKFQMNDLGADYVYSGQRPVPFMLPNGLKEVVDYSAWLDAGQRPDHYPVLTHTEYAAPGARHPELNFVFQHLDSLTPTSLTQLRDDATAVIILYTDNAHAMPEIRRAFFELMNHGVTNPVIINRQYPELTPEQTQLYAATDVGGLLLDGLGDGVVLSTELLPARPKQEWLQTLDQLNQLSFGILQAARTRMSKTEYISCPSCGRTLFDLQETTAMIRKRTDHLKGVKIGIMGCIVNGPGEMADADYGYVGVGKGKIALYRGQEVIKKAVPEERAVDELIELMREDGRWIEPVLLEEPVAG</sequence>
<feature type="binding site" evidence="7">
    <location>
        <position position="630"/>
    </location>
    <ligand>
        <name>[4Fe-4S] cluster</name>
        <dbReference type="ChEBI" id="CHEBI:49883"/>
    </ligand>
</feature>
<dbReference type="PANTHER" id="PTHR30454:SF0">
    <property type="entry name" value="4-HYDROXY-3-METHYLBUT-2-EN-1-YL DIPHOSPHATE SYNTHASE (FERREDOXIN), CHLOROPLASTIC"/>
    <property type="match status" value="1"/>
</dbReference>
<dbReference type="HAMAP" id="MF_00159">
    <property type="entry name" value="IspG"/>
    <property type="match status" value="1"/>
</dbReference>
<reference evidence="10 11" key="1">
    <citation type="submission" date="2020-11" db="EMBL/GenBank/DDBJ databases">
        <title>Hymenobacter sp.</title>
        <authorList>
            <person name="Kim M.K."/>
        </authorList>
    </citation>
    <scope>NUCLEOTIDE SEQUENCE [LARGE SCALE GENOMIC DNA]</scope>
    <source>
        <strain evidence="10 11">BT594</strain>
    </source>
</reference>
<dbReference type="InterPro" id="IPR045854">
    <property type="entry name" value="NO2/SO3_Rdtase_4Fe4S_sf"/>
</dbReference>
<dbReference type="EMBL" id="JADWYK010000005">
    <property type="protein sequence ID" value="MBG8554079.1"/>
    <property type="molecule type" value="Genomic_DNA"/>
</dbReference>
<dbReference type="Proteomes" id="UP000601099">
    <property type="component" value="Unassembled WGS sequence"/>
</dbReference>
<dbReference type="PIRSF" id="PIRSF037336">
    <property type="entry name" value="IspG_like"/>
    <property type="match status" value="1"/>
</dbReference>
<evidence type="ECO:0000313" key="11">
    <source>
        <dbReference type="Proteomes" id="UP000601099"/>
    </source>
</evidence>
<dbReference type="Gene3D" id="3.30.413.10">
    <property type="entry name" value="Sulfite Reductase Hemoprotein, domain 1"/>
    <property type="match status" value="1"/>
</dbReference>
<keyword evidence="2 7" id="KW-0479">Metal-binding</keyword>
<keyword evidence="4 7" id="KW-0408">Iron</keyword>
<evidence type="ECO:0000256" key="5">
    <source>
        <dbReference type="ARBA" id="ARBA00023014"/>
    </source>
</evidence>
<dbReference type="NCBIfam" id="TIGR00612">
    <property type="entry name" value="ispG_gcpE"/>
    <property type="match status" value="1"/>
</dbReference>
<dbReference type="EC" id="1.17.7.3" evidence="7"/>
<evidence type="ECO:0000313" key="10">
    <source>
        <dbReference type="EMBL" id="MBG8554079.1"/>
    </source>
</evidence>
<evidence type="ECO:0000256" key="6">
    <source>
        <dbReference type="ARBA" id="ARBA00023229"/>
    </source>
</evidence>
<comment type="caution">
    <text evidence="10">The sequence shown here is derived from an EMBL/GenBank/DDBJ whole genome shotgun (WGS) entry which is preliminary data.</text>
</comment>
<evidence type="ECO:0000256" key="2">
    <source>
        <dbReference type="ARBA" id="ARBA00022723"/>
    </source>
</evidence>
<comment type="similarity">
    <text evidence="7">Belongs to the IspG family.</text>
</comment>
<proteinExistence type="inferred from homology"/>
<organism evidence="10 11">
    <name type="scientific">Hymenobacter guriensis</name>
    <dbReference type="NCBI Taxonomy" id="2793065"/>
    <lineage>
        <taxon>Bacteria</taxon>
        <taxon>Pseudomonadati</taxon>
        <taxon>Bacteroidota</taxon>
        <taxon>Cytophagia</taxon>
        <taxon>Cytophagales</taxon>
        <taxon>Hymenobacteraceae</taxon>
        <taxon>Hymenobacter</taxon>
    </lineage>
</organism>
<dbReference type="Gene3D" id="3.20.20.20">
    <property type="entry name" value="Dihydropteroate synthase-like"/>
    <property type="match status" value="1"/>
</dbReference>
<feature type="binding site" evidence="7">
    <location>
        <position position="589"/>
    </location>
    <ligand>
        <name>[4Fe-4S] cluster</name>
        <dbReference type="ChEBI" id="CHEBI:49883"/>
    </ligand>
</feature>
<feature type="domain" description="IspG C-terminal" evidence="9">
    <location>
        <begin position="585"/>
        <end position="673"/>
    </location>
</feature>
<comment type="function">
    <text evidence="7">Converts 2C-methyl-D-erythritol 2,4-cyclodiphosphate (ME-2,4cPP) into 1-hydroxy-2-methyl-2-(E)-butenyl 4-diphosphate.</text>
</comment>
<evidence type="ECO:0000259" key="8">
    <source>
        <dbReference type="Pfam" id="PF04551"/>
    </source>
</evidence>
<protein>
    <recommendedName>
        <fullName evidence="7">4-hydroxy-3-methylbut-2-en-1-yl diphosphate synthase (flavodoxin)</fullName>
        <ecNumber evidence="7">1.17.7.3</ecNumber>
    </recommendedName>
    <alternativeName>
        <fullName evidence="7">1-hydroxy-2-methyl-2-(E)-butenyl 4-diphosphate synthase</fullName>
    </alternativeName>
</protein>
<dbReference type="InterPro" id="IPR017178">
    <property type="entry name" value="IspG_atypical"/>
</dbReference>
<dbReference type="GO" id="GO:0046429">
    <property type="term" value="F:4-hydroxy-3-methylbut-2-en-1-yl diphosphate synthase activity (ferredoxin)"/>
    <property type="evidence" value="ECO:0007669"/>
    <property type="project" value="UniProtKB-EC"/>
</dbReference>
<dbReference type="InterPro" id="IPR011005">
    <property type="entry name" value="Dihydropteroate_synth-like_sf"/>
</dbReference>
<keyword evidence="6 7" id="KW-0414">Isoprene biosynthesis</keyword>
<keyword evidence="3 7" id="KW-0560">Oxidoreductase</keyword>
<feature type="domain" description="IspG TIM-barrel" evidence="8">
    <location>
        <begin position="18"/>
        <end position="286"/>
    </location>
</feature>
<dbReference type="InterPro" id="IPR058578">
    <property type="entry name" value="IspG_TIM"/>
</dbReference>
<dbReference type="InterPro" id="IPR058579">
    <property type="entry name" value="IspG_C"/>
</dbReference>
<comment type="cofactor">
    <cofactor evidence="7">
        <name>[4Fe-4S] cluster</name>
        <dbReference type="ChEBI" id="CHEBI:49883"/>
    </cofactor>
    <text evidence="7">Binds 1 [4Fe-4S] cluster.</text>
</comment>
<evidence type="ECO:0000256" key="1">
    <source>
        <dbReference type="ARBA" id="ARBA00022485"/>
    </source>
</evidence>
<name>A0ABS0L1T1_9BACT</name>
<gene>
    <name evidence="7 10" type="primary">ispG</name>
    <name evidence="10" type="ORF">I5L79_11015</name>
</gene>
<evidence type="ECO:0000256" key="3">
    <source>
        <dbReference type="ARBA" id="ARBA00023002"/>
    </source>
</evidence>
<dbReference type="SUPFAM" id="SSF56014">
    <property type="entry name" value="Nitrite and sulphite reductase 4Fe-4S domain-like"/>
    <property type="match status" value="1"/>
</dbReference>
<comment type="catalytic activity">
    <reaction evidence="7">
        <text>(2E)-4-hydroxy-3-methylbut-2-enyl diphosphate + oxidized [flavodoxin] + H2O + 2 H(+) = 2-C-methyl-D-erythritol 2,4-cyclic diphosphate + reduced [flavodoxin]</text>
        <dbReference type="Rhea" id="RHEA:43604"/>
        <dbReference type="Rhea" id="RHEA-COMP:10622"/>
        <dbReference type="Rhea" id="RHEA-COMP:10623"/>
        <dbReference type="ChEBI" id="CHEBI:15377"/>
        <dbReference type="ChEBI" id="CHEBI:15378"/>
        <dbReference type="ChEBI" id="CHEBI:57618"/>
        <dbReference type="ChEBI" id="CHEBI:58210"/>
        <dbReference type="ChEBI" id="CHEBI:58483"/>
        <dbReference type="ChEBI" id="CHEBI:128753"/>
        <dbReference type="EC" id="1.17.7.3"/>
    </reaction>
</comment>
<feature type="binding site" evidence="7">
    <location>
        <position position="623"/>
    </location>
    <ligand>
        <name>[4Fe-4S] cluster</name>
        <dbReference type="ChEBI" id="CHEBI:49883"/>
    </ligand>
</feature>
<feature type="binding site" evidence="7">
    <location>
        <position position="592"/>
    </location>
    <ligand>
        <name>[4Fe-4S] cluster</name>
        <dbReference type="ChEBI" id="CHEBI:49883"/>
    </ligand>
</feature>